<organism evidence="2 3">
    <name type="scientific">Pomacea canaliculata</name>
    <name type="common">Golden apple snail</name>
    <dbReference type="NCBI Taxonomy" id="400727"/>
    <lineage>
        <taxon>Eukaryota</taxon>
        <taxon>Metazoa</taxon>
        <taxon>Spiralia</taxon>
        <taxon>Lophotrochozoa</taxon>
        <taxon>Mollusca</taxon>
        <taxon>Gastropoda</taxon>
        <taxon>Caenogastropoda</taxon>
        <taxon>Architaenioglossa</taxon>
        <taxon>Ampullarioidea</taxon>
        <taxon>Ampullariidae</taxon>
        <taxon>Pomacea</taxon>
    </lineage>
</organism>
<dbReference type="OrthoDB" id="6150713at2759"/>
<dbReference type="Proteomes" id="UP000245119">
    <property type="component" value="Linkage Group LG6"/>
</dbReference>
<gene>
    <name evidence="2" type="ORF">C0Q70_10688</name>
</gene>
<comment type="caution">
    <text evidence="2">The sequence shown here is derived from an EMBL/GenBank/DDBJ whole genome shotgun (WGS) entry which is preliminary data.</text>
</comment>
<feature type="region of interest" description="Disordered" evidence="1">
    <location>
        <begin position="115"/>
        <end position="137"/>
    </location>
</feature>
<dbReference type="AlphaFoldDB" id="A0A2T7P3X1"/>
<name>A0A2T7P3X1_POMCA</name>
<reference evidence="2 3" key="1">
    <citation type="submission" date="2018-04" db="EMBL/GenBank/DDBJ databases">
        <title>The genome of golden apple snail Pomacea canaliculata provides insight into stress tolerance and invasive adaptation.</title>
        <authorList>
            <person name="Liu C."/>
            <person name="Liu B."/>
            <person name="Ren Y."/>
            <person name="Zhang Y."/>
            <person name="Wang H."/>
            <person name="Li S."/>
            <person name="Jiang F."/>
            <person name="Yin L."/>
            <person name="Zhang G."/>
            <person name="Qian W."/>
            <person name="Fan W."/>
        </authorList>
    </citation>
    <scope>NUCLEOTIDE SEQUENCE [LARGE SCALE GENOMIC DNA]</scope>
    <source>
        <strain evidence="2">SZHN2017</strain>
        <tissue evidence="2">Muscle</tissue>
    </source>
</reference>
<dbReference type="STRING" id="400727.A0A2T7P3X1"/>
<proteinExistence type="predicted"/>
<evidence type="ECO:0000313" key="2">
    <source>
        <dbReference type="EMBL" id="PVD28106.1"/>
    </source>
</evidence>
<protein>
    <submittedName>
        <fullName evidence="2">Uncharacterized protein</fullName>
    </submittedName>
</protein>
<dbReference type="EMBL" id="PZQS01000006">
    <property type="protein sequence ID" value="PVD28106.1"/>
    <property type="molecule type" value="Genomic_DNA"/>
</dbReference>
<accession>A0A2T7P3X1</accession>
<evidence type="ECO:0000313" key="3">
    <source>
        <dbReference type="Proteomes" id="UP000245119"/>
    </source>
</evidence>
<evidence type="ECO:0000256" key="1">
    <source>
        <dbReference type="SAM" id="MobiDB-lite"/>
    </source>
</evidence>
<keyword evidence="3" id="KW-1185">Reference proteome</keyword>
<sequence>MPYAFTYPYIHRDRRSPSFRRFRPGLRYHRNIGGKQLARTKRTKRDLLDDDLYYNPDSEYRLPPPYDFPQDLADKETDLEELLPYLLALYPNLFEDPRLPVPEYPPGYAWEGPSYPEVENLPPPPSPEWEEEPKPVDPYDAPPEWEPRLTGPYQAEPELYPEAVESEDFYPTPAKRQMLSLVPGSRRKRYFWPVALEPYSHWGAFVPEQQKRGYYDDAYRRLRELSAVLGDGRKPSSSYLEALEVSASPGSACQGVKNG</sequence>